<dbReference type="Proteomes" id="UP000243499">
    <property type="component" value="Chromosome 5"/>
</dbReference>
<reference evidence="2" key="1">
    <citation type="submission" date="2018-04" db="EMBL/GenBank/DDBJ databases">
        <title>WGS assembly of Panicum hallii.</title>
        <authorList>
            <person name="Lovell J."/>
            <person name="Jenkins J."/>
            <person name="Lowry D."/>
            <person name="Mamidi S."/>
            <person name="Sreedasyam A."/>
            <person name="Weng X."/>
            <person name="Barry K."/>
            <person name="Bonette J."/>
            <person name="Campitelli B."/>
            <person name="Daum C."/>
            <person name="Gordon S."/>
            <person name="Gould B."/>
            <person name="Lipzen A."/>
            <person name="Macqueen A."/>
            <person name="Palacio-Mejia J."/>
            <person name="Plott C."/>
            <person name="Shakirov E."/>
            <person name="Shu S."/>
            <person name="Yoshinaga Y."/>
            <person name="Zane M."/>
            <person name="Rokhsar D."/>
            <person name="Grimwood J."/>
            <person name="Schmutz J."/>
            <person name="Juenger T."/>
        </authorList>
    </citation>
    <scope>NUCLEOTIDE SEQUENCE [LARGE SCALE GENOMIC DNA]</scope>
    <source>
        <strain evidence="2">FIL2</strain>
    </source>
</reference>
<feature type="compositionally biased region" description="Acidic residues" evidence="1">
    <location>
        <begin position="49"/>
        <end position="59"/>
    </location>
</feature>
<proteinExistence type="predicted"/>
<feature type="region of interest" description="Disordered" evidence="1">
    <location>
        <begin position="41"/>
        <end position="60"/>
    </location>
</feature>
<dbReference type="Gramene" id="PAN31508">
    <property type="protein sequence ID" value="PAN31508"/>
    <property type="gene ID" value="PAHAL_5G423600"/>
</dbReference>
<gene>
    <name evidence="2" type="ORF">PAHAL_5G423600</name>
</gene>
<sequence length="112" mass="11787">MPPTSYPMTSPVARSVLAILGASGGKVAKKYGAGPPLSLYPPTRSCDGCDGESAEDGEKDEGQFLRQEVLDSLLINATCSPQISSVEVHTPSQPSPWMTSTVPRTGSFSYPI</sequence>
<organism evidence="2">
    <name type="scientific">Panicum hallii</name>
    <dbReference type="NCBI Taxonomy" id="206008"/>
    <lineage>
        <taxon>Eukaryota</taxon>
        <taxon>Viridiplantae</taxon>
        <taxon>Streptophyta</taxon>
        <taxon>Embryophyta</taxon>
        <taxon>Tracheophyta</taxon>
        <taxon>Spermatophyta</taxon>
        <taxon>Magnoliopsida</taxon>
        <taxon>Liliopsida</taxon>
        <taxon>Poales</taxon>
        <taxon>Poaceae</taxon>
        <taxon>PACMAD clade</taxon>
        <taxon>Panicoideae</taxon>
        <taxon>Panicodae</taxon>
        <taxon>Paniceae</taxon>
        <taxon>Panicinae</taxon>
        <taxon>Panicum</taxon>
        <taxon>Panicum sect. Panicum</taxon>
    </lineage>
</organism>
<dbReference type="EMBL" id="CM008050">
    <property type="protein sequence ID" value="PAN31508.1"/>
    <property type="molecule type" value="Genomic_DNA"/>
</dbReference>
<name>A0A2S3HWJ9_9POAL</name>
<accession>A0A2S3HWJ9</accession>
<evidence type="ECO:0000256" key="1">
    <source>
        <dbReference type="SAM" id="MobiDB-lite"/>
    </source>
</evidence>
<protein>
    <submittedName>
        <fullName evidence="2">Uncharacterized protein</fullName>
    </submittedName>
</protein>
<evidence type="ECO:0000313" key="2">
    <source>
        <dbReference type="EMBL" id="PAN31508.1"/>
    </source>
</evidence>
<dbReference type="AlphaFoldDB" id="A0A2S3HWJ9"/>
<feature type="region of interest" description="Disordered" evidence="1">
    <location>
        <begin position="86"/>
        <end position="112"/>
    </location>
</feature>